<evidence type="ECO:0000313" key="2">
    <source>
        <dbReference type="Proteomes" id="UP001196413"/>
    </source>
</evidence>
<evidence type="ECO:0000313" key="1">
    <source>
        <dbReference type="EMBL" id="KAJ1352685.1"/>
    </source>
</evidence>
<protein>
    <submittedName>
        <fullName evidence="1">Uncharacterized protein</fullName>
    </submittedName>
</protein>
<accession>A0AAD5M7Q1</accession>
<dbReference type="Proteomes" id="UP001196413">
    <property type="component" value="Unassembled WGS sequence"/>
</dbReference>
<sequence>MAEKLALAFGNPTSVTEVLSQCGISSCSRKIDDCKMLDCFAIVIIESAEKDDL</sequence>
<name>A0AAD5M7Q1_PARTN</name>
<dbReference type="EMBL" id="JAHQIW010001508">
    <property type="protein sequence ID" value="KAJ1352685.1"/>
    <property type="molecule type" value="Genomic_DNA"/>
</dbReference>
<dbReference type="AlphaFoldDB" id="A0AAD5M7Q1"/>
<comment type="caution">
    <text evidence="1">The sequence shown here is derived from an EMBL/GenBank/DDBJ whole genome shotgun (WGS) entry which is preliminary data.</text>
</comment>
<reference evidence="1" key="1">
    <citation type="submission" date="2021-06" db="EMBL/GenBank/DDBJ databases">
        <title>Parelaphostrongylus tenuis whole genome reference sequence.</title>
        <authorList>
            <person name="Garwood T.J."/>
            <person name="Larsen P.A."/>
            <person name="Fountain-Jones N.M."/>
            <person name="Garbe J.R."/>
            <person name="Macchietto M.G."/>
            <person name="Kania S.A."/>
            <person name="Gerhold R.W."/>
            <person name="Richards J.E."/>
            <person name="Wolf T.M."/>
        </authorList>
    </citation>
    <scope>NUCLEOTIDE SEQUENCE</scope>
    <source>
        <strain evidence="1">MNPRO001-30</strain>
        <tissue evidence="1">Meninges</tissue>
    </source>
</reference>
<keyword evidence="2" id="KW-1185">Reference proteome</keyword>
<proteinExistence type="predicted"/>
<organism evidence="1 2">
    <name type="scientific">Parelaphostrongylus tenuis</name>
    <name type="common">Meningeal worm</name>
    <dbReference type="NCBI Taxonomy" id="148309"/>
    <lineage>
        <taxon>Eukaryota</taxon>
        <taxon>Metazoa</taxon>
        <taxon>Ecdysozoa</taxon>
        <taxon>Nematoda</taxon>
        <taxon>Chromadorea</taxon>
        <taxon>Rhabditida</taxon>
        <taxon>Rhabditina</taxon>
        <taxon>Rhabditomorpha</taxon>
        <taxon>Strongyloidea</taxon>
        <taxon>Metastrongylidae</taxon>
        <taxon>Parelaphostrongylus</taxon>
    </lineage>
</organism>
<gene>
    <name evidence="1" type="ORF">KIN20_009087</name>
</gene>